<gene>
    <name evidence="2" type="ORF">HTAM1171_LOCUS10730</name>
    <name evidence="3" type="ORF">HTAM1171_LOCUS10731</name>
</gene>
<organism evidence="2">
    <name type="scientific">Helicotheca tamesis</name>
    <dbReference type="NCBI Taxonomy" id="374047"/>
    <lineage>
        <taxon>Eukaryota</taxon>
        <taxon>Sar</taxon>
        <taxon>Stramenopiles</taxon>
        <taxon>Ochrophyta</taxon>
        <taxon>Bacillariophyta</taxon>
        <taxon>Mediophyceae</taxon>
        <taxon>Lithodesmiophycidae</taxon>
        <taxon>Lithodesmiales</taxon>
        <taxon>Lithodesmiaceae</taxon>
        <taxon>Helicotheca</taxon>
    </lineage>
</organism>
<sequence>MMNIGPEGLHLFHKDALALETNHENYTTIQTAFILFPDLHNLLRDNIPSLIRAVNPPRQAEQCPELRYTYHLNNTWWWMEWDDDSIVESSMIGGITKITLRNPTLMAMQLFGVLIGVGGALWLLLLHRSKKTENISTKNTQASMIHKEQWKNTFYWPAAFFWFGMMNATSFFAHSIFEPYTSSHKLWLKFDVMCTGLSCLSLALGSICALWPRACGILSVRHVSAAINICLVSIMTKIGLNSWPWQGETLYLLTLLIAAGLMALLFLSRLRQPSVEFQEKKLMLSAIFSGCIFPLGAFMDIGSCLLFGDSRLSTMTVAFFGCDVALFFILWWIHVVRSAAASGC</sequence>
<protein>
    <recommendedName>
        <fullName evidence="4">Transmembrane protein</fullName>
    </recommendedName>
</protein>
<evidence type="ECO:0000256" key="1">
    <source>
        <dbReference type="SAM" id="Phobius"/>
    </source>
</evidence>
<feature type="transmembrane region" description="Helical" evidence="1">
    <location>
        <begin position="282"/>
        <end position="308"/>
    </location>
</feature>
<feature type="transmembrane region" description="Helical" evidence="1">
    <location>
        <begin position="154"/>
        <end position="174"/>
    </location>
</feature>
<feature type="transmembrane region" description="Helical" evidence="1">
    <location>
        <begin position="223"/>
        <end position="243"/>
    </location>
</feature>
<keyword evidence="1" id="KW-0812">Transmembrane</keyword>
<keyword evidence="1" id="KW-1133">Transmembrane helix</keyword>
<dbReference type="AlphaFoldDB" id="A0A6U0HIJ2"/>
<feature type="transmembrane region" description="Helical" evidence="1">
    <location>
        <begin position="249"/>
        <end position="270"/>
    </location>
</feature>
<dbReference type="EMBL" id="HBGV01017403">
    <property type="protein sequence ID" value="CAD9513407.1"/>
    <property type="molecule type" value="Transcribed_RNA"/>
</dbReference>
<feature type="transmembrane region" description="Helical" evidence="1">
    <location>
        <begin position="186"/>
        <end position="211"/>
    </location>
</feature>
<reference evidence="2" key="1">
    <citation type="submission" date="2021-01" db="EMBL/GenBank/DDBJ databases">
        <authorList>
            <person name="Corre E."/>
            <person name="Pelletier E."/>
            <person name="Niang G."/>
            <person name="Scheremetjew M."/>
            <person name="Finn R."/>
            <person name="Kale V."/>
            <person name="Holt S."/>
            <person name="Cochrane G."/>
            <person name="Meng A."/>
            <person name="Brown T."/>
            <person name="Cohen L."/>
        </authorList>
    </citation>
    <scope>NUCLEOTIDE SEQUENCE</scope>
    <source>
        <strain evidence="2">CCMP826</strain>
    </source>
</reference>
<evidence type="ECO:0000313" key="2">
    <source>
        <dbReference type="EMBL" id="CAD9513407.1"/>
    </source>
</evidence>
<dbReference type="EMBL" id="HBGV01017404">
    <property type="protein sequence ID" value="CAD9513410.1"/>
    <property type="molecule type" value="Transcribed_RNA"/>
</dbReference>
<feature type="transmembrane region" description="Helical" evidence="1">
    <location>
        <begin position="314"/>
        <end position="333"/>
    </location>
</feature>
<feature type="transmembrane region" description="Helical" evidence="1">
    <location>
        <begin position="106"/>
        <end position="126"/>
    </location>
</feature>
<evidence type="ECO:0000313" key="3">
    <source>
        <dbReference type="EMBL" id="CAD9513410.1"/>
    </source>
</evidence>
<accession>A0A6U0HIJ2</accession>
<evidence type="ECO:0008006" key="4">
    <source>
        <dbReference type="Google" id="ProtNLM"/>
    </source>
</evidence>
<proteinExistence type="predicted"/>
<name>A0A6U0HIJ2_9STRA</name>
<keyword evidence="1" id="KW-0472">Membrane</keyword>